<evidence type="ECO:0000256" key="1">
    <source>
        <dbReference type="SAM" id="MobiDB-lite"/>
    </source>
</evidence>
<accession>A0A8H6D7P3</accession>
<organism evidence="2 3">
    <name type="scientific">Fusarium mundagurra</name>
    <dbReference type="NCBI Taxonomy" id="1567541"/>
    <lineage>
        <taxon>Eukaryota</taxon>
        <taxon>Fungi</taxon>
        <taxon>Dikarya</taxon>
        <taxon>Ascomycota</taxon>
        <taxon>Pezizomycotina</taxon>
        <taxon>Sordariomycetes</taxon>
        <taxon>Hypocreomycetidae</taxon>
        <taxon>Hypocreales</taxon>
        <taxon>Nectriaceae</taxon>
        <taxon>Fusarium</taxon>
        <taxon>Fusarium fujikuroi species complex</taxon>
    </lineage>
</organism>
<gene>
    <name evidence="2" type="ORF">FMUND_11463</name>
</gene>
<feature type="compositionally biased region" description="Basic and acidic residues" evidence="1">
    <location>
        <begin position="40"/>
        <end position="54"/>
    </location>
</feature>
<evidence type="ECO:0000313" key="3">
    <source>
        <dbReference type="Proteomes" id="UP000544331"/>
    </source>
</evidence>
<dbReference type="AlphaFoldDB" id="A0A8H6D7P3"/>
<comment type="caution">
    <text evidence="2">The sequence shown here is derived from an EMBL/GenBank/DDBJ whole genome shotgun (WGS) entry which is preliminary data.</text>
</comment>
<reference evidence="2 3" key="1">
    <citation type="submission" date="2020-05" db="EMBL/GenBank/DDBJ databases">
        <title>Identification and distribution of gene clusters putatively required for synthesis of sphingolipid metabolism inhibitors in phylogenetically diverse species of the filamentous fungus Fusarium.</title>
        <authorList>
            <person name="Kim H.-S."/>
            <person name="Busman M."/>
            <person name="Brown D.W."/>
            <person name="Divon H."/>
            <person name="Uhlig S."/>
            <person name="Proctor R.H."/>
        </authorList>
    </citation>
    <scope>NUCLEOTIDE SEQUENCE [LARGE SCALE GENOMIC DNA]</scope>
    <source>
        <strain evidence="2 3">NRRL 66235</strain>
    </source>
</reference>
<protein>
    <submittedName>
        <fullName evidence="2">Uncharacterized protein</fullName>
    </submittedName>
</protein>
<sequence length="216" mass="23251">MVNALGFTGSQDLAAAPAPETSGLDALHDNGLSSSQPLHYSERGEFRIKPRPEMRAQSERDFRVMLERGSFSERPDACMEVAEVESDKRGGGLTIGGIIGAVLGSIVTSTSIHVDDVDPVQSSDKDATSAGTSLPSAHTVRSIAPIALTQAFNNIWIAYIHGVIKRANLMSLFSSAADEQCFDGTDSKHAFWATHDFDNDIPDPPTNTAIDNRFEM</sequence>
<proteinExistence type="predicted"/>
<dbReference type="EMBL" id="JAAOAN010000446">
    <property type="protein sequence ID" value="KAF5706679.1"/>
    <property type="molecule type" value="Genomic_DNA"/>
</dbReference>
<name>A0A8H6D7P3_9HYPO</name>
<dbReference type="Proteomes" id="UP000544331">
    <property type="component" value="Unassembled WGS sequence"/>
</dbReference>
<evidence type="ECO:0000313" key="2">
    <source>
        <dbReference type="EMBL" id="KAF5706679.1"/>
    </source>
</evidence>
<feature type="region of interest" description="Disordered" evidence="1">
    <location>
        <begin position="1"/>
        <end position="54"/>
    </location>
</feature>
<keyword evidence="3" id="KW-1185">Reference proteome</keyword>